<comment type="caution">
    <text evidence="2">The sequence shown here is derived from an EMBL/GenBank/DDBJ whole genome shotgun (WGS) entry which is preliminary data.</text>
</comment>
<dbReference type="GO" id="GO:0003676">
    <property type="term" value="F:nucleic acid binding"/>
    <property type="evidence" value="ECO:0007669"/>
    <property type="project" value="InterPro"/>
</dbReference>
<protein>
    <recommendedName>
        <fullName evidence="4">RRM domain-containing protein</fullName>
    </recommendedName>
</protein>
<dbReference type="CDD" id="cd12372">
    <property type="entry name" value="RRM_CFIm68_CFIm59"/>
    <property type="match status" value="1"/>
</dbReference>
<dbReference type="InterPro" id="IPR035979">
    <property type="entry name" value="RBD_domain_sf"/>
</dbReference>
<name>A0A9W4J0W1_9EURO</name>
<proteinExistence type="predicted"/>
<organism evidence="2 3">
    <name type="scientific">Penicillium salamii</name>
    <dbReference type="NCBI Taxonomy" id="1612424"/>
    <lineage>
        <taxon>Eukaryota</taxon>
        <taxon>Fungi</taxon>
        <taxon>Dikarya</taxon>
        <taxon>Ascomycota</taxon>
        <taxon>Pezizomycotina</taxon>
        <taxon>Eurotiomycetes</taxon>
        <taxon>Eurotiomycetidae</taxon>
        <taxon>Eurotiales</taxon>
        <taxon>Aspergillaceae</taxon>
        <taxon>Penicillium</taxon>
    </lineage>
</organism>
<reference evidence="2" key="1">
    <citation type="submission" date="2021-07" db="EMBL/GenBank/DDBJ databases">
        <authorList>
            <person name="Branca A.L. A."/>
        </authorList>
    </citation>
    <scope>NUCLEOTIDE SEQUENCE</scope>
</reference>
<dbReference type="GO" id="GO:0006397">
    <property type="term" value="P:mRNA processing"/>
    <property type="evidence" value="ECO:0007669"/>
    <property type="project" value="UniProtKB-KW"/>
</dbReference>
<feature type="compositionally biased region" description="Basic and acidic residues" evidence="1">
    <location>
        <begin position="50"/>
        <end position="68"/>
    </location>
</feature>
<dbReference type="Proteomes" id="UP001152592">
    <property type="component" value="Unassembled WGS sequence"/>
</dbReference>
<sequence>MATDDDNFDIDIYGDGTYNANEPAGQDDAELVLDAPENLPATGNGAVDGTNDHPHRPAPSDRVSHERTAPAAQTAQHTEPVQPVQNTQPAQSAQQAPGHTLPAPPQGTKRKEIDEPSSDPSATNALLIGELAWWTTEETVRGWINASGVENDLKDVTFSEHKVNGKSKGQVFALFNTPQAATIAKQAISKTTENGRNHTAAYANPAMNPFKTLPKDTPMRQSNGPTRGNYQGGSNNFGHNNAGNYRGRGNFNNRGNYNNFNRGGHNNFNPMPFQGGNANPMMGNFGGGPMGGMPNYGFNNRGGHMMGGPNMRGGPRGRGGNPMGGHNMMSMGMNPAMGGMGGMNPMGMNPMMPNMGANMGPNMGPGMGNMGPNMGNMGMQGQAPFQGGPTPPFNQGQGQNQGQSQGQNQGGFYNANQGGPGSNPHGAKRSRQD</sequence>
<evidence type="ECO:0000256" key="1">
    <source>
        <dbReference type="SAM" id="MobiDB-lite"/>
    </source>
</evidence>
<feature type="compositionally biased region" description="Polar residues" evidence="1">
    <location>
        <begin position="71"/>
        <end position="97"/>
    </location>
</feature>
<dbReference type="AlphaFoldDB" id="A0A9W4J0W1"/>
<dbReference type="InterPro" id="IPR012677">
    <property type="entry name" value="Nucleotide-bd_a/b_plait_sf"/>
</dbReference>
<feature type="region of interest" description="Disordered" evidence="1">
    <location>
        <begin position="369"/>
        <end position="433"/>
    </location>
</feature>
<dbReference type="Gene3D" id="3.30.70.330">
    <property type="match status" value="1"/>
</dbReference>
<dbReference type="InterPro" id="IPR034772">
    <property type="entry name" value="CPSF6/7"/>
</dbReference>
<accession>A0A9W4J0W1</accession>
<evidence type="ECO:0000313" key="2">
    <source>
        <dbReference type="EMBL" id="CAG8373508.1"/>
    </source>
</evidence>
<dbReference type="PANTHER" id="PTHR23204">
    <property type="entry name" value="CLEAVAGE AND POLYADENYLATION SPECIFIC FACTOR"/>
    <property type="match status" value="1"/>
</dbReference>
<gene>
    <name evidence="2" type="ORF">PSALAMII_LOCUS4897</name>
</gene>
<dbReference type="OrthoDB" id="10267305at2759"/>
<evidence type="ECO:0000313" key="3">
    <source>
        <dbReference type="Proteomes" id="UP001152592"/>
    </source>
</evidence>
<dbReference type="SUPFAM" id="SSF54928">
    <property type="entry name" value="RNA-binding domain, RBD"/>
    <property type="match status" value="1"/>
</dbReference>
<evidence type="ECO:0008006" key="4">
    <source>
        <dbReference type="Google" id="ProtNLM"/>
    </source>
</evidence>
<dbReference type="EMBL" id="CAJVPD010000229">
    <property type="protein sequence ID" value="CAG8373508.1"/>
    <property type="molecule type" value="Genomic_DNA"/>
</dbReference>
<feature type="region of interest" description="Disordered" evidence="1">
    <location>
        <begin position="1"/>
        <end position="123"/>
    </location>
</feature>
<feature type="compositionally biased region" description="Low complexity" evidence="1">
    <location>
        <begin position="370"/>
        <end position="412"/>
    </location>
</feature>
<dbReference type="GO" id="GO:0005634">
    <property type="term" value="C:nucleus"/>
    <property type="evidence" value="ECO:0007669"/>
    <property type="project" value="UniProtKB-SubCell"/>
</dbReference>